<organism evidence="1 2">
    <name type="scientific">Salimicrobium flavidum</name>
    <dbReference type="NCBI Taxonomy" id="570947"/>
    <lineage>
        <taxon>Bacteria</taxon>
        <taxon>Bacillati</taxon>
        <taxon>Bacillota</taxon>
        <taxon>Bacilli</taxon>
        <taxon>Bacillales</taxon>
        <taxon>Bacillaceae</taxon>
        <taxon>Salimicrobium</taxon>
    </lineage>
</organism>
<dbReference type="Proteomes" id="UP000187608">
    <property type="component" value="Unassembled WGS sequence"/>
</dbReference>
<dbReference type="STRING" id="570947.SAMN05421687_11510"/>
<protein>
    <submittedName>
        <fullName evidence="1">Uncharacterized protein</fullName>
    </submittedName>
</protein>
<accession>A0A1N7KPI1</accession>
<evidence type="ECO:0000313" key="2">
    <source>
        <dbReference type="Proteomes" id="UP000187608"/>
    </source>
</evidence>
<evidence type="ECO:0000313" key="1">
    <source>
        <dbReference type="EMBL" id="SIS63330.1"/>
    </source>
</evidence>
<keyword evidence="2" id="KW-1185">Reference proteome</keyword>
<dbReference type="EMBL" id="FTOC01000015">
    <property type="protein sequence ID" value="SIS63330.1"/>
    <property type="molecule type" value="Genomic_DNA"/>
</dbReference>
<sequence length="62" mass="7308">MKLSFDEELILKKICKQQNIPVEVMGNIFTSARDHYYSSKSNEVLIDEILQEVEYQTKRKEG</sequence>
<gene>
    <name evidence="1" type="ORF">SAMN05421687_11510</name>
</gene>
<dbReference type="AlphaFoldDB" id="A0A1N7KPI1"/>
<proteinExistence type="predicted"/>
<reference evidence="2" key="1">
    <citation type="submission" date="2017-01" db="EMBL/GenBank/DDBJ databases">
        <authorList>
            <person name="Varghese N."/>
            <person name="Submissions S."/>
        </authorList>
    </citation>
    <scope>NUCLEOTIDE SEQUENCE [LARGE SCALE GENOMIC DNA]</scope>
    <source>
        <strain evidence="2">DSM 23127</strain>
    </source>
</reference>
<name>A0A1N7KPI1_9BACI</name>
<dbReference type="RefSeq" id="WP_076560642.1">
    <property type="nucleotide sequence ID" value="NZ_FTOC01000015.1"/>
</dbReference>
<dbReference type="OrthoDB" id="9944163at2"/>